<protein>
    <submittedName>
        <fullName evidence="1">Uncharacterized protein</fullName>
    </submittedName>
</protein>
<dbReference type="Proteomes" id="UP000198588">
    <property type="component" value="Unassembled WGS sequence"/>
</dbReference>
<name>A0A1G5ZAI8_9HYPH</name>
<gene>
    <name evidence="1" type="ORF">SAMN02927914_04534</name>
</gene>
<accession>A0A1G5ZAI8</accession>
<evidence type="ECO:0000313" key="1">
    <source>
        <dbReference type="EMBL" id="SDA91525.1"/>
    </source>
</evidence>
<dbReference type="EMBL" id="FMXM01000015">
    <property type="protein sequence ID" value="SDA91525.1"/>
    <property type="molecule type" value="Genomic_DNA"/>
</dbReference>
<evidence type="ECO:0000313" key="2">
    <source>
        <dbReference type="Proteomes" id="UP000198588"/>
    </source>
</evidence>
<sequence>MMPYIRGGLKEPSDLANGLFRKPQNVCASQNVSRCYTAQGQAPYDRIHRRSTVLIAAHRKASGQIRLNGRADVGDDHLMLHRNTGGKSQHISRECKSKELARDQGRPSVCILGAANRRNRNLELALENLYQALASFLTADGRAKERAQFPAGRRLFPPGQKMPRQVCPEVILWKASQIR</sequence>
<organism evidence="1 2">
    <name type="scientific">Mesorhizobium qingshengii</name>
    <dbReference type="NCBI Taxonomy" id="1165689"/>
    <lineage>
        <taxon>Bacteria</taxon>
        <taxon>Pseudomonadati</taxon>
        <taxon>Pseudomonadota</taxon>
        <taxon>Alphaproteobacteria</taxon>
        <taxon>Hyphomicrobiales</taxon>
        <taxon>Phyllobacteriaceae</taxon>
        <taxon>Mesorhizobium</taxon>
    </lineage>
</organism>
<proteinExistence type="predicted"/>
<reference evidence="1 2" key="1">
    <citation type="submission" date="2016-10" db="EMBL/GenBank/DDBJ databases">
        <authorList>
            <person name="de Groot N.N."/>
        </authorList>
    </citation>
    <scope>NUCLEOTIDE SEQUENCE [LARGE SCALE GENOMIC DNA]</scope>
    <source>
        <strain evidence="1 2">CGMCC 1.12097</strain>
    </source>
</reference>
<dbReference type="AlphaFoldDB" id="A0A1G5ZAI8"/>